<keyword evidence="5" id="KW-0411">Iron-sulfur</keyword>
<keyword evidence="3" id="KW-0479">Metal-binding</keyword>
<reference evidence="7" key="1">
    <citation type="submission" date="2023-07" db="EMBL/GenBank/DDBJ databases">
        <title>Comparative genomics of wheat-associated soil bacteria to identify genetic determinants of phenazine resistance.</title>
        <authorList>
            <person name="Mouncey N."/>
        </authorList>
    </citation>
    <scope>NUCLEOTIDE SEQUENCE</scope>
    <source>
        <strain evidence="7">V4I22</strain>
    </source>
</reference>
<keyword evidence="2" id="KW-0001">2Fe-2S</keyword>
<comment type="cofactor">
    <cofactor evidence="6">
        <name>[2Fe-2S] cluster</name>
        <dbReference type="ChEBI" id="CHEBI:190135"/>
    </cofactor>
</comment>
<dbReference type="NCBIfam" id="NF004638">
    <property type="entry name" value="PRK05988.1"/>
    <property type="match status" value="1"/>
</dbReference>
<keyword evidence="4" id="KW-0408">Iron</keyword>
<dbReference type="InterPro" id="IPR036249">
    <property type="entry name" value="Thioredoxin-like_sf"/>
</dbReference>
<evidence type="ECO:0000256" key="2">
    <source>
        <dbReference type="ARBA" id="ARBA00022714"/>
    </source>
</evidence>
<evidence type="ECO:0000256" key="6">
    <source>
        <dbReference type="ARBA" id="ARBA00034078"/>
    </source>
</evidence>
<dbReference type="InterPro" id="IPR002023">
    <property type="entry name" value="NuoE-like"/>
</dbReference>
<sequence length="219" mass="22910">MAGVCAGSALVGAPDAQSGVRASPACLLYGRVVYTEVCMEYVLSLLHPSPGTRVTEGEAIMTTSGSDVTVESVVRRVVARHRGERGALLPVLHAVQAELGHVPQEAVPVLAEELNLSRADVHGVVTFYHDFRREPAGRTTVRICRAEACQALGADQLVSYARQSGLPLGETTADGSVTVEQVFCLGNCALGPSVEANGRLYGRVGPDKLGSILNGTVSS</sequence>
<evidence type="ECO:0000256" key="5">
    <source>
        <dbReference type="ARBA" id="ARBA00023014"/>
    </source>
</evidence>
<evidence type="ECO:0000313" key="7">
    <source>
        <dbReference type="EMBL" id="MDQ0906368.1"/>
    </source>
</evidence>
<evidence type="ECO:0000256" key="3">
    <source>
        <dbReference type="ARBA" id="ARBA00022723"/>
    </source>
</evidence>
<dbReference type="SUPFAM" id="SSF52833">
    <property type="entry name" value="Thioredoxin-like"/>
    <property type="match status" value="1"/>
</dbReference>
<dbReference type="GO" id="GO:0016491">
    <property type="term" value="F:oxidoreductase activity"/>
    <property type="evidence" value="ECO:0007669"/>
    <property type="project" value="InterPro"/>
</dbReference>
<name>A0AAW8FC14_9ACTN</name>
<dbReference type="Proteomes" id="UP001234216">
    <property type="component" value="Unassembled WGS sequence"/>
</dbReference>
<organism evidence="7 8">
    <name type="scientific">Streptomyces canus</name>
    <dbReference type="NCBI Taxonomy" id="58343"/>
    <lineage>
        <taxon>Bacteria</taxon>
        <taxon>Bacillati</taxon>
        <taxon>Actinomycetota</taxon>
        <taxon>Actinomycetes</taxon>
        <taxon>Kitasatosporales</taxon>
        <taxon>Streptomycetaceae</taxon>
        <taxon>Streptomyces</taxon>
        <taxon>Streptomyces aurantiacus group</taxon>
    </lineage>
</organism>
<evidence type="ECO:0000313" key="8">
    <source>
        <dbReference type="Proteomes" id="UP001234216"/>
    </source>
</evidence>
<dbReference type="EMBL" id="JAUSZV010000005">
    <property type="protein sequence ID" value="MDQ0906368.1"/>
    <property type="molecule type" value="Genomic_DNA"/>
</dbReference>
<gene>
    <name evidence="7" type="ORF">QFZ22_002353</name>
</gene>
<dbReference type="AlphaFoldDB" id="A0AAW8FC14"/>
<dbReference type="PROSITE" id="PS01099">
    <property type="entry name" value="COMPLEX1_24K"/>
    <property type="match status" value="1"/>
</dbReference>
<dbReference type="GO" id="GO:0051537">
    <property type="term" value="F:2 iron, 2 sulfur cluster binding"/>
    <property type="evidence" value="ECO:0007669"/>
    <property type="project" value="UniProtKB-KW"/>
</dbReference>
<evidence type="ECO:0000256" key="4">
    <source>
        <dbReference type="ARBA" id="ARBA00023004"/>
    </source>
</evidence>
<evidence type="ECO:0000256" key="1">
    <source>
        <dbReference type="ARBA" id="ARBA00010643"/>
    </source>
</evidence>
<dbReference type="Pfam" id="PF01257">
    <property type="entry name" value="2Fe-2S_thioredx"/>
    <property type="match status" value="1"/>
</dbReference>
<dbReference type="InterPro" id="IPR028431">
    <property type="entry name" value="NADP_DH_HndA-like"/>
</dbReference>
<accession>A0AAW8FC14</accession>
<dbReference type="GO" id="GO:0046872">
    <property type="term" value="F:metal ion binding"/>
    <property type="evidence" value="ECO:0007669"/>
    <property type="project" value="UniProtKB-KW"/>
</dbReference>
<dbReference type="PANTHER" id="PTHR43342">
    <property type="entry name" value="NADH-QUINONE OXIDOREDUCTASE, E SUBUNIT"/>
    <property type="match status" value="1"/>
</dbReference>
<dbReference type="InterPro" id="IPR041921">
    <property type="entry name" value="NuoE_N"/>
</dbReference>
<protein>
    <submittedName>
        <fullName evidence="7">Formate dehydrogenase subunit gamma</fullName>
    </submittedName>
</protein>
<dbReference type="Gene3D" id="3.40.30.10">
    <property type="entry name" value="Glutaredoxin"/>
    <property type="match status" value="1"/>
</dbReference>
<dbReference type="PANTHER" id="PTHR43342:SF2">
    <property type="entry name" value="POTENTIAL NAD-REDUCING HYDROGENASE SUBUNIT"/>
    <property type="match status" value="1"/>
</dbReference>
<comment type="similarity">
    <text evidence="1">Belongs to the complex I 24 kDa subunit family.</text>
</comment>
<dbReference type="Gene3D" id="1.10.10.1590">
    <property type="entry name" value="NADH-quinone oxidoreductase subunit E"/>
    <property type="match status" value="1"/>
</dbReference>
<comment type="caution">
    <text evidence="7">The sequence shown here is derived from an EMBL/GenBank/DDBJ whole genome shotgun (WGS) entry which is preliminary data.</text>
</comment>
<dbReference type="FunFam" id="1.10.10.1590:FF:000001">
    <property type="entry name" value="NADH-quinone oxidoreductase subunit E"/>
    <property type="match status" value="1"/>
</dbReference>
<proteinExistence type="inferred from homology"/>